<dbReference type="STRING" id="3775.A0A1Q3C940"/>
<dbReference type="HAMAP" id="MF_00075">
    <property type="entry name" value="IF_1"/>
    <property type="match status" value="1"/>
</dbReference>
<dbReference type="PANTHER" id="PTHR33370:SF1">
    <property type="entry name" value="TRANSLATION INITIATION FACTOR IF-1, CHLOROPLASTIC"/>
    <property type="match status" value="1"/>
</dbReference>
<dbReference type="GO" id="GO:0003723">
    <property type="term" value="F:RNA binding"/>
    <property type="evidence" value="ECO:0007669"/>
    <property type="project" value="InterPro"/>
</dbReference>
<dbReference type="Proteomes" id="UP000187406">
    <property type="component" value="Unassembled WGS sequence"/>
</dbReference>
<keyword evidence="10" id="KW-1185">Reference proteome</keyword>
<name>A0A1Q3C940_CEPFO</name>
<keyword evidence="5 7" id="KW-0648">Protein biosynthesis</keyword>
<dbReference type="SMART" id="SM00316">
    <property type="entry name" value="S1"/>
    <property type="match status" value="1"/>
</dbReference>
<dbReference type="GO" id="GO:0043022">
    <property type="term" value="F:ribosome binding"/>
    <property type="evidence" value="ECO:0007669"/>
    <property type="project" value="TreeGrafter"/>
</dbReference>
<comment type="function">
    <text evidence="1">One of the essential components for the initiation of protein synthesis. Stabilizes the binding of IF-2 and IF-3 on the 30S subunit to which N-formylmethionyl-tRNA(fMet) subsequently binds. Helps modulate mRNA selection, yielding the 30S pre-initiation complex (PIC). Upon addition of the 50S ribosomal subunit IF-1, IF-2 and IF-3 are released leaving the mature 70S translation initiation complex.</text>
</comment>
<dbReference type="SUPFAM" id="SSF50249">
    <property type="entry name" value="Nucleic acid-binding proteins"/>
    <property type="match status" value="1"/>
</dbReference>
<comment type="caution">
    <text evidence="9">The sequence shown here is derived from an EMBL/GenBank/DDBJ whole genome shotgun (WGS) entry which is preliminary data.</text>
</comment>
<evidence type="ECO:0000259" key="8">
    <source>
        <dbReference type="PROSITE" id="PS50832"/>
    </source>
</evidence>
<dbReference type="OrthoDB" id="1714886at2759"/>
<dbReference type="PROSITE" id="PS50832">
    <property type="entry name" value="S1_IF1_TYPE"/>
    <property type="match status" value="1"/>
</dbReference>
<evidence type="ECO:0000256" key="3">
    <source>
        <dbReference type="ARBA" id="ARBA00011599"/>
    </source>
</evidence>
<dbReference type="Pfam" id="PF01176">
    <property type="entry name" value="eIF-1a"/>
    <property type="match status" value="1"/>
</dbReference>
<organism evidence="9 10">
    <name type="scientific">Cephalotus follicularis</name>
    <name type="common">Albany pitcher plant</name>
    <dbReference type="NCBI Taxonomy" id="3775"/>
    <lineage>
        <taxon>Eukaryota</taxon>
        <taxon>Viridiplantae</taxon>
        <taxon>Streptophyta</taxon>
        <taxon>Embryophyta</taxon>
        <taxon>Tracheophyta</taxon>
        <taxon>Spermatophyta</taxon>
        <taxon>Magnoliopsida</taxon>
        <taxon>eudicotyledons</taxon>
        <taxon>Gunneridae</taxon>
        <taxon>Pentapetalae</taxon>
        <taxon>rosids</taxon>
        <taxon>fabids</taxon>
        <taxon>Oxalidales</taxon>
        <taxon>Cephalotaceae</taxon>
        <taxon>Cephalotus</taxon>
    </lineage>
</organism>
<comment type="subunit">
    <text evidence="3">Component of the 30S ribosomal translation pre-initiation complex which assembles on the 30S ribosome in the order IF-2 and IF-3, IF-1 and N-formylmethionyl-tRNA(fMet); mRNA recruitment can occur at any time during PIC assembly.</text>
</comment>
<evidence type="ECO:0000313" key="10">
    <source>
        <dbReference type="Proteomes" id="UP000187406"/>
    </source>
</evidence>
<protein>
    <recommendedName>
        <fullName evidence="6">Translation initiation factor IF-1, chloroplastic</fullName>
    </recommendedName>
</protein>
<dbReference type="FunCoup" id="A0A1Q3C940">
    <property type="interactions" value="550"/>
</dbReference>
<dbReference type="AlphaFoldDB" id="A0A1Q3C940"/>
<dbReference type="EMBL" id="BDDD01001521">
    <property type="protein sequence ID" value="GAV76734.1"/>
    <property type="molecule type" value="Genomic_DNA"/>
</dbReference>
<keyword evidence="4 7" id="KW-0396">Initiation factor</keyword>
<dbReference type="InterPro" id="IPR012340">
    <property type="entry name" value="NA-bd_OB-fold"/>
</dbReference>
<dbReference type="NCBIfam" id="TIGR00008">
    <property type="entry name" value="infA"/>
    <property type="match status" value="1"/>
</dbReference>
<reference evidence="10" key="1">
    <citation type="submission" date="2016-04" db="EMBL/GenBank/DDBJ databases">
        <title>Cephalotus genome sequencing.</title>
        <authorList>
            <person name="Fukushima K."/>
            <person name="Hasebe M."/>
            <person name="Fang X."/>
        </authorList>
    </citation>
    <scope>NUCLEOTIDE SEQUENCE [LARGE SCALE GENOMIC DNA]</scope>
    <source>
        <strain evidence="10">cv. St1</strain>
    </source>
</reference>
<dbReference type="GO" id="GO:0003743">
    <property type="term" value="F:translation initiation factor activity"/>
    <property type="evidence" value="ECO:0007669"/>
    <property type="project" value="UniProtKB-UniRule"/>
</dbReference>
<feature type="domain" description="S1-like" evidence="8">
    <location>
        <begin position="72"/>
        <end position="134"/>
    </location>
</feature>
<comment type="similarity">
    <text evidence="2">Belongs to the IF-1 family.</text>
</comment>
<gene>
    <name evidence="9" type="ORF">CFOL_v3_20207</name>
</gene>
<dbReference type="CDD" id="cd04451">
    <property type="entry name" value="S1_IF1"/>
    <property type="match status" value="1"/>
</dbReference>
<sequence length="143" mass="15735">MAKCCVASHFAPSKLNVNGGTNNKIHHIHHNIAIIPSNPWPMGFYLRVPPASRGSQAAAAGKGMQEQKWVHEGVITESLPNAMFRVRLDNQDTILGYASGKIRKNTIRILPGDKVRVEVSRYDSTKGRIVFRYKKDAASASAP</sequence>
<dbReference type="PANTHER" id="PTHR33370">
    <property type="entry name" value="TRANSLATION INITIATION FACTOR IF-1, CHLOROPLASTIC"/>
    <property type="match status" value="1"/>
</dbReference>
<proteinExistence type="inferred from homology"/>
<evidence type="ECO:0000313" key="9">
    <source>
        <dbReference type="EMBL" id="GAV76734.1"/>
    </source>
</evidence>
<accession>A0A1Q3C940</accession>
<dbReference type="GO" id="GO:0005829">
    <property type="term" value="C:cytosol"/>
    <property type="evidence" value="ECO:0007669"/>
    <property type="project" value="TreeGrafter"/>
</dbReference>
<dbReference type="InterPro" id="IPR003029">
    <property type="entry name" value="S1_domain"/>
</dbReference>
<evidence type="ECO:0000256" key="5">
    <source>
        <dbReference type="ARBA" id="ARBA00022917"/>
    </source>
</evidence>
<dbReference type="FunFam" id="2.40.50.140:FF:000002">
    <property type="entry name" value="Translation initiation factor IF-1"/>
    <property type="match status" value="1"/>
</dbReference>
<dbReference type="Gene3D" id="2.40.50.140">
    <property type="entry name" value="Nucleic acid-binding proteins"/>
    <property type="match status" value="1"/>
</dbReference>
<evidence type="ECO:0000256" key="6">
    <source>
        <dbReference type="ARBA" id="ARBA00068272"/>
    </source>
</evidence>
<evidence type="ECO:0000256" key="7">
    <source>
        <dbReference type="PROSITE-ProRule" id="PRU00181"/>
    </source>
</evidence>
<evidence type="ECO:0000256" key="2">
    <source>
        <dbReference type="ARBA" id="ARBA00010939"/>
    </source>
</evidence>
<evidence type="ECO:0000256" key="1">
    <source>
        <dbReference type="ARBA" id="ARBA00003935"/>
    </source>
</evidence>
<dbReference type="InterPro" id="IPR006196">
    <property type="entry name" value="RNA-binding_domain_S1_IF1"/>
</dbReference>
<evidence type="ECO:0000256" key="4">
    <source>
        <dbReference type="ARBA" id="ARBA00022540"/>
    </source>
</evidence>
<dbReference type="InterPro" id="IPR004368">
    <property type="entry name" value="TIF_IF1"/>
</dbReference>
<dbReference type="InParanoid" id="A0A1Q3C940"/>